<dbReference type="EMBL" id="JACEIK010000153">
    <property type="protein sequence ID" value="MCD7451138.1"/>
    <property type="molecule type" value="Genomic_DNA"/>
</dbReference>
<organism evidence="1 2">
    <name type="scientific">Datura stramonium</name>
    <name type="common">Jimsonweed</name>
    <name type="synonym">Common thornapple</name>
    <dbReference type="NCBI Taxonomy" id="4076"/>
    <lineage>
        <taxon>Eukaryota</taxon>
        <taxon>Viridiplantae</taxon>
        <taxon>Streptophyta</taxon>
        <taxon>Embryophyta</taxon>
        <taxon>Tracheophyta</taxon>
        <taxon>Spermatophyta</taxon>
        <taxon>Magnoliopsida</taxon>
        <taxon>eudicotyledons</taxon>
        <taxon>Gunneridae</taxon>
        <taxon>Pentapetalae</taxon>
        <taxon>asterids</taxon>
        <taxon>lamiids</taxon>
        <taxon>Solanales</taxon>
        <taxon>Solanaceae</taxon>
        <taxon>Solanoideae</taxon>
        <taxon>Datureae</taxon>
        <taxon>Datura</taxon>
    </lineage>
</organism>
<protein>
    <submittedName>
        <fullName evidence="1">Uncharacterized protein</fullName>
    </submittedName>
</protein>
<accession>A0ABS8RX35</accession>
<name>A0ABS8RX35_DATST</name>
<proteinExistence type="predicted"/>
<evidence type="ECO:0000313" key="2">
    <source>
        <dbReference type="Proteomes" id="UP000823775"/>
    </source>
</evidence>
<reference evidence="1 2" key="1">
    <citation type="journal article" date="2021" name="BMC Genomics">
        <title>Datura genome reveals duplications of psychoactive alkaloid biosynthetic genes and high mutation rate following tissue culture.</title>
        <authorList>
            <person name="Rajewski A."/>
            <person name="Carter-House D."/>
            <person name="Stajich J."/>
            <person name="Litt A."/>
        </authorList>
    </citation>
    <scope>NUCLEOTIDE SEQUENCE [LARGE SCALE GENOMIC DNA]</scope>
    <source>
        <strain evidence="1">AR-01</strain>
    </source>
</reference>
<dbReference type="Proteomes" id="UP000823775">
    <property type="component" value="Unassembled WGS sequence"/>
</dbReference>
<sequence>MSAMGIWSSGMISLVREVLSSILGMPLHFAKLFIYSKLIESPNAPSSLTDSTIEHVQIWLTRYGKLPHCLQLNTFISIAMSLRKHYFNIEGAPRHRETSSLPETIKMVPSSPRNASFIFLGPKFWSTSPDRYC</sequence>
<comment type="caution">
    <text evidence="1">The sequence shown here is derived from an EMBL/GenBank/DDBJ whole genome shotgun (WGS) entry which is preliminary data.</text>
</comment>
<evidence type="ECO:0000313" key="1">
    <source>
        <dbReference type="EMBL" id="MCD7451138.1"/>
    </source>
</evidence>
<gene>
    <name evidence="1" type="ORF">HAX54_009758</name>
</gene>
<keyword evidence="2" id="KW-1185">Reference proteome</keyword>